<dbReference type="Proteomes" id="UP000326582">
    <property type="component" value="Chromosome 2"/>
</dbReference>
<gene>
    <name evidence="1" type="ORF">EJF14_20347</name>
</gene>
<proteinExistence type="predicted"/>
<accession>A0ACD0WG64</accession>
<evidence type="ECO:0000313" key="1">
    <source>
        <dbReference type="EMBL" id="QFZ26442.1"/>
    </source>
</evidence>
<evidence type="ECO:0000313" key="2">
    <source>
        <dbReference type="Proteomes" id="UP000326582"/>
    </source>
</evidence>
<dbReference type="EMBL" id="CP038485">
    <property type="protein sequence ID" value="QFZ26442.1"/>
    <property type="molecule type" value="Genomic_DNA"/>
</dbReference>
<reference evidence="2" key="1">
    <citation type="journal article" date="2019" name="MBio">
        <title>Comparative genomics for the elucidation of multidrug resistance (MDR) in Candida lusitaniae.</title>
        <authorList>
            <person name="Kannan A."/>
            <person name="Asner S.A."/>
            <person name="Trachsel E."/>
            <person name="Kelly S."/>
            <person name="Parker J."/>
            <person name="Sanglard D."/>
        </authorList>
    </citation>
    <scope>NUCLEOTIDE SEQUENCE [LARGE SCALE GENOMIC DNA]</scope>
    <source>
        <strain evidence="2">P1</strain>
    </source>
</reference>
<protein>
    <submittedName>
        <fullName evidence="1">Serine-tRNA ligase</fullName>
    </submittedName>
</protein>
<organism evidence="1 2">
    <name type="scientific">Clavispora lusitaniae</name>
    <name type="common">Candida lusitaniae</name>
    <dbReference type="NCBI Taxonomy" id="36911"/>
    <lineage>
        <taxon>Eukaryota</taxon>
        <taxon>Fungi</taxon>
        <taxon>Dikarya</taxon>
        <taxon>Ascomycota</taxon>
        <taxon>Saccharomycotina</taxon>
        <taxon>Pichiomycetes</taxon>
        <taxon>Metschnikowiaceae</taxon>
        <taxon>Clavispora</taxon>
    </lineage>
</organism>
<keyword evidence="2" id="KW-1185">Reference proteome</keyword>
<name>A0ACD0WG64_CLALS</name>
<sequence>MVCMRRENESLLRWNIFTLANNTYTQFGFMLHSYYFQRSVSTFKNTVALKRAALDIKSIISRQDEMRQSIKRRGGSEESDLSYVIENRQKEINLQNERNRLVNERKKLGAQLGQLMKNAEKSDDISRLQNRLLEFKKQIGSIENDLETVSENVHRSLEALPNWLDPTVPEDPLVPEIVDIIGGDNESTISSEMPPTTYDHKTIGEKLNIMNFSTASRISGSSWYYLVGDGALLEQALVQYALQQARARGYRMVIPPSIVKSEVVHACGFKPRDQNGEKQVYAIENEPLSLTGTAEIPMGALHSSSTIEVPTRYVGVSRAYRAEAGARGKDTTGLYRVHEFTKVELFHFTHPDLSAKELEEIKDFQISILSGLGIKAKVLNMPTTDLGAPAMKKYDCEAWMPGRAKYGELTSCSNCGDYQSRRLGIRFKNKSGKLDYVHTLNGTAMAVPRVIVAILEQNYDPTTQSVRIPEVLRPFMDGKEFITAN</sequence>
<keyword evidence="1" id="KW-0436">Ligase</keyword>